<keyword evidence="10" id="KW-1185">Reference proteome</keyword>
<dbReference type="InterPro" id="IPR018020">
    <property type="entry name" value="OHCU_decarboxylase"/>
</dbReference>
<dbReference type="InterPro" id="IPR017580">
    <property type="entry name" value="OHCU_decarboxylase-1"/>
</dbReference>
<dbReference type="Gene3D" id="1.10.3330.10">
    <property type="entry name" value="Oxo-4-hydroxy-4-carboxy-5-ureidoimidazoline decarboxylase"/>
    <property type="match status" value="1"/>
</dbReference>
<evidence type="ECO:0000256" key="1">
    <source>
        <dbReference type="ARBA" id="ARBA00001163"/>
    </source>
</evidence>
<dbReference type="PANTHER" id="PTHR43466:SF1">
    <property type="entry name" value="2-OXO-4-HYDROXY-4-CARBOXY-5-UREIDOIMIDAZOLINE DECARBOXYLASE-RELATED"/>
    <property type="match status" value="1"/>
</dbReference>
<name>A0ABV7VGH5_9PROT</name>
<comment type="caution">
    <text evidence="9">The sequence shown here is derived from an EMBL/GenBank/DDBJ whole genome shotgun (WGS) entry which is preliminary data.</text>
</comment>
<protein>
    <recommendedName>
        <fullName evidence="3">2-oxo-4-hydroxy-4-carboxy-5-ureidoimidazoline decarboxylase</fullName>
        <ecNumber evidence="3">4.1.1.97</ecNumber>
    </recommendedName>
</protein>
<dbReference type="RefSeq" id="WP_379726081.1">
    <property type="nucleotide sequence ID" value="NZ_JBHRYJ010000002.1"/>
</dbReference>
<organism evidence="9 10">
    <name type="scientific">Ferrovibrio xuzhouensis</name>
    <dbReference type="NCBI Taxonomy" id="1576914"/>
    <lineage>
        <taxon>Bacteria</taxon>
        <taxon>Pseudomonadati</taxon>
        <taxon>Pseudomonadota</taxon>
        <taxon>Alphaproteobacteria</taxon>
        <taxon>Rhodospirillales</taxon>
        <taxon>Rhodospirillaceae</taxon>
        <taxon>Ferrovibrio</taxon>
    </lineage>
</organism>
<evidence type="ECO:0000256" key="6">
    <source>
        <dbReference type="ARBA" id="ARBA00023239"/>
    </source>
</evidence>
<dbReference type="PANTHER" id="PTHR43466">
    <property type="entry name" value="2-OXO-4-HYDROXY-4-CARBOXY-5-UREIDOIMIDAZOLINE DECARBOXYLASE-RELATED"/>
    <property type="match status" value="1"/>
</dbReference>
<accession>A0ABV7VGH5</accession>
<feature type="domain" description="Oxo-4-hydroxy-4-carboxy-5-ureidoimidazoline decarboxylase" evidence="8">
    <location>
        <begin position="17"/>
        <end position="173"/>
    </location>
</feature>
<keyword evidence="6 9" id="KW-0456">Lyase</keyword>
<reference evidence="10" key="1">
    <citation type="journal article" date="2019" name="Int. J. Syst. Evol. Microbiol.">
        <title>The Global Catalogue of Microorganisms (GCM) 10K type strain sequencing project: providing services to taxonomists for standard genome sequencing and annotation.</title>
        <authorList>
            <consortium name="The Broad Institute Genomics Platform"/>
            <consortium name="The Broad Institute Genome Sequencing Center for Infectious Disease"/>
            <person name="Wu L."/>
            <person name="Ma J."/>
        </authorList>
    </citation>
    <scope>NUCLEOTIDE SEQUENCE [LARGE SCALE GENOMIC DNA]</scope>
    <source>
        <strain evidence="10">KCTC 42182</strain>
    </source>
</reference>
<dbReference type="Proteomes" id="UP001595711">
    <property type="component" value="Unassembled WGS sequence"/>
</dbReference>
<gene>
    <name evidence="9" type="primary">uraD</name>
    <name evidence="9" type="ORF">ACFOOQ_11150</name>
</gene>
<evidence type="ECO:0000256" key="7">
    <source>
        <dbReference type="SAM" id="MobiDB-lite"/>
    </source>
</evidence>
<evidence type="ECO:0000256" key="3">
    <source>
        <dbReference type="ARBA" id="ARBA00012257"/>
    </source>
</evidence>
<comment type="catalytic activity">
    <reaction evidence="1">
        <text>5-hydroxy-2-oxo-4-ureido-2,5-dihydro-1H-imidazole-5-carboxylate + H(+) = (S)-allantoin + CO2</text>
        <dbReference type="Rhea" id="RHEA:26301"/>
        <dbReference type="ChEBI" id="CHEBI:15378"/>
        <dbReference type="ChEBI" id="CHEBI:15678"/>
        <dbReference type="ChEBI" id="CHEBI:16526"/>
        <dbReference type="ChEBI" id="CHEBI:58639"/>
        <dbReference type="EC" id="4.1.1.97"/>
    </reaction>
</comment>
<dbReference type="EC" id="4.1.1.97" evidence="3"/>
<keyword evidence="4" id="KW-0659">Purine metabolism</keyword>
<dbReference type="NCBIfam" id="TIGR03164">
    <property type="entry name" value="UHCUDC"/>
    <property type="match status" value="1"/>
</dbReference>
<dbReference type="EMBL" id="JBHRYJ010000002">
    <property type="protein sequence ID" value="MFC3676103.1"/>
    <property type="molecule type" value="Genomic_DNA"/>
</dbReference>
<dbReference type="GO" id="GO:0051997">
    <property type="term" value="F:2-oxo-4-hydroxy-4-carboxy-5-ureidoimidazoline decarboxylase activity"/>
    <property type="evidence" value="ECO:0007669"/>
    <property type="project" value="UniProtKB-EC"/>
</dbReference>
<comment type="pathway">
    <text evidence="2">Purine metabolism; urate degradation; (S)-allantoin from urate: step 3/3.</text>
</comment>
<evidence type="ECO:0000256" key="4">
    <source>
        <dbReference type="ARBA" id="ARBA00022631"/>
    </source>
</evidence>
<evidence type="ECO:0000256" key="5">
    <source>
        <dbReference type="ARBA" id="ARBA00022793"/>
    </source>
</evidence>
<evidence type="ECO:0000313" key="10">
    <source>
        <dbReference type="Proteomes" id="UP001595711"/>
    </source>
</evidence>
<feature type="region of interest" description="Disordered" evidence="7">
    <location>
        <begin position="85"/>
        <end position="104"/>
    </location>
</feature>
<evidence type="ECO:0000313" key="9">
    <source>
        <dbReference type="EMBL" id="MFC3676103.1"/>
    </source>
</evidence>
<sequence length="183" mass="20086">MTDFPLVHTALTLADLNRIAAPDFVIALDGIFEHSPWIAERAVVRRPFGSLDALHGALVAAMWAATPDEQRDLLCAHPELAGREADAGTLTDHSTGEQDSAGLTRLSPGEKQRILQLNATYRDRHGFPFIIAVKLRTKRQIFAEFERRLNNTPDVEFGTALAEVGRIARIRLDALLSAAPVQA</sequence>
<proteinExistence type="predicted"/>
<dbReference type="Pfam" id="PF09349">
    <property type="entry name" value="OHCU_decarbox"/>
    <property type="match status" value="1"/>
</dbReference>
<dbReference type="InterPro" id="IPR036778">
    <property type="entry name" value="OHCU_decarboxylase_sf"/>
</dbReference>
<dbReference type="SUPFAM" id="SSF158694">
    <property type="entry name" value="UraD-Like"/>
    <property type="match status" value="1"/>
</dbReference>
<keyword evidence="5" id="KW-0210">Decarboxylase</keyword>
<evidence type="ECO:0000259" key="8">
    <source>
        <dbReference type="Pfam" id="PF09349"/>
    </source>
</evidence>
<evidence type="ECO:0000256" key="2">
    <source>
        <dbReference type="ARBA" id="ARBA00004754"/>
    </source>
</evidence>